<evidence type="ECO:0000313" key="1">
    <source>
        <dbReference type="EMBL" id="GMS96560.1"/>
    </source>
</evidence>
<organism evidence="1 2">
    <name type="scientific">Pristionchus entomophagus</name>
    <dbReference type="NCBI Taxonomy" id="358040"/>
    <lineage>
        <taxon>Eukaryota</taxon>
        <taxon>Metazoa</taxon>
        <taxon>Ecdysozoa</taxon>
        <taxon>Nematoda</taxon>
        <taxon>Chromadorea</taxon>
        <taxon>Rhabditida</taxon>
        <taxon>Rhabditina</taxon>
        <taxon>Diplogasteromorpha</taxon>
        <taxon>Diplogasteroidea</taxon>
        <taxon>Neodiplogasteridae</taxon>
        <taxon>Pristionchus</taxon>
    </lineage>
</organism>
<feature type="non-terminal residue" evidence="1">
    <location>
        <position position="69"/>
    </location>
</feature>
<comment type="caution">
    <text evidence="1">The sequence shown here is derived from an EMBL/GenBank/DDBJ whole genome shotgun (WGS) entry which is preliminary data.</text>
</comment>
<gene>
    <name evidence="1" type="ORF">PENTCL1PPCAC_18735</name>
</gene>
<keyword evidence="2" id="KW-1185">Reference proteome</keyword>
<dbReference type="EMBL" id="BTSX01000004">
    <property type="protein sequence ID" value="GMS96560.1"/>
    <property type="molecule type" value="Genomic_DNA"/>
</dbReference>
<reference evidence="1" key="1">
    <citation type="submission" date="2023-10" db="EMBL/GenBank/DDBJ databases">
        <title>Genome assembly of Pristionchus species.</title>
        <authorList>
            <person name="Yoshida K."/>
            <person name="Sommer R.J."/>
        </authorList>
    </citation>
    <scope>NUCLEOTIDE SEQUENCE</scope>
    <source>
        <strain evidence="1">RS0144</strain>
    </source>
</reference>
<sequence length="69" mass="7932">TRIVKKESPEKEDDIDIWNEHHYSALPHAKEDDTISKWKGGVLKIIQVANGFAFTYYICDNSHPAKFGK</sequence>
<evidence type="ECO:0000313" key="2">
    <source>
        <dbReference type="Proteomes" id="UP001432027"/>
    </source>
</evidence>
<feature type="non-terminal residue" evidence="1">
    <location>
        <position position="1"/>
    </location>
</feature>
<dbReference type="Proteomes" id="UP001432027">
    <property type="component" value="Unassembled WGS sequence"/>
</dbReference>
<dbReference type="AlphaFoldDB" id="A0AAV5TQ45"/>
<protein>
    <submittedName>
        <fullName evidence="1">Uncharacterized protein</fullName>
    </submittedName>
</protein>
<accession>A0AAV5TQ45</accession>
<name>A0AAV5TQ45_9BILA</name>
<proteinExistence type="predicted"/>